<reference evidence="1" key="1">
    <citation type="submission" date="2014-09" db="EMBL/GenBank/DDBJ databases">
        <authorList>
            <person name="Magalhaes I.L.F."/>
            <person name="Oliveira U."/>
            <person name="Santos F.R."/>
            <person name="Vidigal T.H.D.A."/>
            <person name="Brescovit A.D."/>
            <person name="Santos A.J."/>
        </authorList>
    </citation>
    <scope>NUCLEOTIDE SEQUENCE</scope>
    <source>
        <tissue evidence="1">Shoot tissue taken approximately 20 cm above the soil surface</tissue>
    </source>
</reference>
<reference evidence="1" key="2">
    <citation type="journal article" date="2015" name="Data Brief">
        <title>Shoot transcriptome of the giant reed, Arundo donax.</title>
        <authorList>
            <person name="Barrero R.A."/>
            <person name="Guerrero F.D."/>
            <person name="Moolhuijzen P."/>
            <person name="Goolsby J.A."/>
            <person name="Tidwell J."/>
            <person name="Bellgard S.E."/>
            <person name="Bellgard M.I."/>
        </authorList>
    </citation>
    <scope>NUCLEOTIDE SEQUENCE</scope>
    <source>
        <tissue evidence="1">Shoot tissue taken approximately 20 cm above the soil surface</tissue>
    </source>
</reference>
<dbReference type="AlphaFoldDB" id="A0A0A9BTE5"/>
<evidence type="ECO:0000313" key="1">
    <source>
        <dbReference type="EMBL" id="JAD64450.1"/>
    </source>
</evidence>
<dbReference type="EMBL" id="GBRH01233445">
    <property type="protein sequence ID" value="JAD64450.1"/>
    <property type="molecule type" value="Transcribed_RNA"/>
</dbReference>
<protein>
    <submittedName>
        <fullName evidence="1">Uncharacterized protein</fullName>
    </submittedName>
</protein>
<organism evidence="1">
    <name type="scientific">Arundo donax</name>
    <name type="common">Giant reed</name>
    <name type="synonym">Donax arundinaceus</name>
    <dbReference type="NCBI Taxonomy" id="35708"/>
    <lineage>
        <taxon>Eukaryota</taxon>
        <taxon>Viridiplantae</taxon>
        <taxon>Streptophyta</taxon>
        <taxon>Embryophyta</taxon>
        <taxon>Tracheophyta</taxon>
        <taxon>Spermatophyta</taxon>
        <taxon>Magnoliopsida</taxon>
        <taxon>Liliopsida</taxon>
        <taxon>Poales</taxon>
        <taxon>Poaceae</taxon>
        <taxon>PACMAD clade</taxon>
        <taxon>Arundinoideae</taxon>
        <taxon>Arundineae</taxon>
        <taxon>Arundo</taxon>
    </lineage>
</organism>
<accession>A0A0A9BTE5</accession>
<name>A0A0A9BTE5_ARUDO</name>
<sequence>MSLLEQCLFSCRSCCTTSRTLRSTFRREVWWSLWSRERTSEPTGTA</sequence>
<proteinExistence type="predicted"/>